<feature type="domain" description="GCVT N-terminal" evidence="4">
    <location>
        <begin position="176"/>
        <end position="452"/>
    </location>
</feature>
<dbReference type="InterPro" id="IPR006222">
    <property type="entry name" value="GCVT_N"/>
</dbReference>
<reference evidence="7 8" key="1">
    <citation type="journal article" date="2012" name="J. Bacteriol.">
        <title>Draft Genome Sequence of Mesorhizobium alhagi CCNWXJ12-2T, a Novel Salt-Resistant Species Isolated from the Desert of Northwestern China.</title>
        <authorList>
            <person name="Zhou M."/>
            <person name="Chen W."/>
            <person name="Chen H."/>
            <person name="Wei G."/>
        </authorList>
    </citation>
    <scope>NUCLEOTIDE SEQUENCE [LARGE SCALE GENOMIC DNA]</scope>
    <source>
        <strain evidence="7 8">CCNWXJ12-2</strain>
    </source>
</reference>
<comment type="similarity">
    <text evidence="1">Belongs to the GcvT family.</text>
</comment>
<dbReference type="Proteomes" id="UP000003250">
    <property type="component" value="Unassembled WGS sequence"/>
</dbReference>
<accession>H0HT33</accession>
<dbReference type="InterPro" id="IPR006076">
    <property type="entry name" value="FAD-dep_OxRdtase"/>
</dbReference>
<dbReference type="RefSeq" id="WP_008836943.1">
    <property type="nucleotide sequence ID" value="NZ_AHAM01000136.1"/>
</dbReference>
<dbReference type="AlphaFoldDB" id="H0HT33"/>
<dbReference type="InterPro" id="IPR032503">
    <property type="entry name" value="FAO_M"/>
</dbReference>
<dbReference type="SUPFAM" id="SSF101790">
    <property type="entry name" value="Aminomethyltransferase beta-barrel domain"/>
    <property type="match status" value="1"/>
</dbReference>
<evidence type="ECO:0000259" key="4">
    <source>
        <dbReference type="Pfam" id="PF01571"/>
    </source>
</evidence>
<proteinExistence type="inferred from homology"/>
<feature type="domain" description="Aminomethyltransferase C-terminal" evidence="5">
    <location>
        <begin position="471"/>
        <end position="554"/>
    </location>
</feature>
<dbReference type="Gene3D" id="3.30.70.1400">
    <property type="entry name" value="Aminomethyltransferase beta-barrel domains"/>
    <property type="match status" value="1"/>
</dbReference>
<dbReference type="EMBL" id="AHAM01000136">
    <property type="protein sequence ID" value="EHK56079.1"/>
    <property type="molecule type" value="Genomic_DNA"/>
</dbReference>
<dbReference type="Pfam" id="PF01571">
    <property type="entry name" value="GCV_T"/>
    <property type="match status" value="1"/>
</dbReference>
<dbReference type="InterPro" id="IPR028896">
    <property type="entry name" value="GcvT/YgfZ/DmdA"/>
</dbReference>
<feature type="domain" description="FAD dependent oxidoreductase" evidence="3">
    <location>
        <begin position="5"/>
        <end position="116"/>
    </location>
</feature>
<evidence type="ECO:0000313" key="7">
    <source>
        <dbReference type="EMBL" id="EHK56079.1"/>
    </source>
</evidence>
<dbReference type="SUPFAM" id="SSF54373">
    <property type="entry name" value="FAD-linked reductases, C-terminal domain"/>
    <property type="match status" value="1"/>
</dbReference>
<dbReference type="Gene3D" id="3.30.1360.120">
    <property type="entry name" value="Probable tRNA modification gtpase trme, domain 1"/>
    <property type="match status" value="1"/>
</dbReference>
<dbReference type="InterPro" id="IPR029043">
    <property type="entry name" value="GcvT/YgfZ_C"/>
</dbReference>
<feature type="domain" description="FAD dependent oxidoreductase central" evidence="6">
    <location>
        <begin position="119"/>
        <end position="174"/>
    </location>
</feature>
<keyword evidence="8" id="KW-1185">Reference proteome</keyword>
<evidence type="ECO:0000256" key="1">
    <source>
        <dbReference type="ARBA" id="ARBA00008609"/>
    </source>
</evidence>
<dbReference type="PATRIC" id="fig|1107882.3.peg.3240"/>
<dbReference type="SUPFAM" id="SSF51905">
    <property type="entry name" value="FAD/NAD(P)-binding domain"/>
    <property type="match status" value="1"/>
</dbReference>
<dbReference type="InterPro" id="IPR013977">
    <property type="entry name" value="GcvT_C"/>
</dbReference>
<evidence type="ECO:0000259" key="6">
    <source>
        <dbReference type="Pfam" id="PF16350"/>
    </source>
</evidence>
<dbReference type="Pfam" id="PF01266">
    <property type="entry name" value="DAO"/>
    <property type="match status" value="1"/>
</dbReference>
<dbReference type="Gene3D" id="3.30.9.10">
    <property type="entry name" value="D-Amino Acid Oxidase, subunit A, domain 2"/>
    <property type="match status" value="1"/>
</dbReference>
<evidence type="ECO:0000259" key="5">
    <source>
        <dbReference type="Pfam" id="PF08669"/>
    </source>
</evidence>
<dbReference type="PANTHER" id="PTHR43757:SF15">
    <property type="entry name" value="PYRUVATE DEHYDROGENASE PHOSPHATASE REGULATORY SUBUNIT, MITOCHONDRIAL-LIKE"/>
    <property type="match status" value="1"/>
</dbReference>
<evidence type="ECO:0000259" key="3">
    <source>
        <dbReference type="Pfam" id="PF01266"/>
    </source>
</evidence>
<dbReference type="Gene3D" id="3.50.50.60">
    <property type="entry name" value="FAD/NAD(P)-binding domain"/>
    <property type="match status" value="1"/>
</dbReference>
<dbReference type="SUPFAM" id="SSF103025">
    <property type="entry name" value="Folate-binding domain"/>
    <property type="match status" value="1"/>
</dbReference>
<dbReference type="InterPro" id="IPR027266">
    <property type="entry name" value="TrmE/GcvT-like"/>
</dbReference>
<dbReference type="Gene3D" id="2.40.30.110">
    <property type="entry name" value="Aminomethyltransferase beta-barrel domains"/>
    <property type="match status" value="1"/>
</dbReference>
<dbReference type="Pfam" id="PF16350">
    <property type="entry name" value="FAO_M"/>
    <property type="match status" value="1"/>
</dbReference>
<evidence type="ECO:0000313" key="8">
    <source>
        <dbReference type="Proteomes" id="UP000003250"/>
    </source>
</evidence>
<dbReference type="InterPro" id="IPR036188">
    <property type="entry name" value="FAD/NAD-bd_sf"/>
</dbReference>
<protein>
    <submittedName>
        <fullName evidence="7">FAD dependent oxidoreductase</fullName>
    </submittedName>
</protein>
<dbReference type="OrthoDB" id="9804379at2"/>
<feature type="non-terminal residue" evidence="7">
    <location>
        <position position="1"/>
    </location>
</feature>
<dbReference type="Pfam" id="PF08669">
    <property type="entry name" value="GCV_T_C"/>
    <property type="match status" value="1"/>
</dbReference>
<organism evidence="7 8">
    <name type="scientific">Mesorhizobium alhagi CCNWXJ12-2</name>
    <dbReference type="NCBI Taxonomy" id="1107882"/>
    <lineage>
        <taxon>Bacteria</taxon>
        <taxon>Pseudomonadati</taxon>
        <taxon>Pseudomonadota</taxon>
        <taxon>Alphaproteobacteria</taxon>
        <taxon>Hyphomicrobiales</taxon>
        <taxon>Phyllobacteriaceae</taxon>
        <taxon>Allomesorhizobium</taxon>
    </lineage>
</organism>
<dbReference type="PANTHER" id="PTHR43757">
    <property type="entry name" value="AMINOMETHYLTRANSFERASE"/>
    <property type="match status" value="1"/>
</dbReference>
<evidence type="ECO:0000256" key="2">
    <source>
        <dbReference type="ARBA" id="ARBA00023002"/>
    </source>
</evidence>
<gene>
    <name evidence="7" type="ORF">MAXJ12_16621</name>
</gene>
<name>H0HT33_9HYPH</name>
<keyword evidence="2" id="KW-0560">Oxidoreductase</keyword>
<dbReference type="GO" id="GO:0016491">
    <property type="term" value="F:oxidoreductase activity"/>
    <property type="evidence" value="ECO:0007669"/>
    <property type="project" value="UniProtKB-KW"/>
</dbReference>
<sequence length="562" mass="63048">DECAYYKEDAGKMMLGAFEPAAKPWGMDGIREDFCFDQLPEDMDHFEPILEMGVNRMPMLASAGIHTFFNGPESFTPDDRYYLGEAPELGGYWVAAGYNSIGIVSSGGAGMALAQWINDGEAPFDLWEVDIRRAQPFQKNRRYLKERVSETLGLLYADHFPYRQFATSRGVRRSPLHEHLKARGAVFGEVAGWERANWFAREGQEREYRYSWKRQNWFDNQREEHLAVRNNVGLFDMTSFGKIRIEGRDALAFLQRLCANNLNVAPGRIVYTQMLNQRGGIESDLTVSRLSETAFLAVVPGATLQRDLAWLRKHLAEEFVVITDVTAAESVLCLMGPYARDLIQKVSPNDFSNEKNPFGTWQEIEIGMGLARAHRVTYVGELGWELYVSTDQAAHVFEAIDEAGAEFGLKLCGLHTLDSCRIEKAFRHFGHDITDEDHVLEAGLGFAVKTGKGDFLGRDAVLRKKESGLSRRLVQFRLADPEPLLFHNEAIVRDGRIVGTITSGNYGHHLGGAIGLGYVPCRGEGEADVLGSSYEIEIAGERFAAEASLRPMYDPKAERVRV</sequence>